<dbReference type="PANTHER" id="PTHR19303">
    <property type="entry name" value="TRANSPOSON"/>
    <property type="match status" value="1"/>
</dbReference>
<dbReference type="PROSITE" id="PS51253">
    <property type="entry name" value="HTH_CENPB"/>
    <property type="match status" value="1"/>
</dbReference>
<organism evidence="4 5">
    <name type="scientific">Paxillus rubicundulus Ve08.2h10</name>
    <dbReference type="NCBI Taxonomy" id="930991"/>
    <lineage>
        <taxon>Eukaryota</taxon>
        <taxon>Fungi</taxon>
        <taxon>Dikarya</taxon>
        <taxon>Basidiomycota</taxon>
        <taxon>Agaricomycotina</taxon>
        <taxon>Agaricomycetes</taxon>
        <taxon>Agaricomycetidae</taxon>
        <taxon>Boletales</taxon>
        <taxon>Paxilineae</taxon>
        <taxon>Paxillaceae</taxon>
        <taxon>Paxillus</taxon>
    </lineage>
</organism>
<accession>A0A0D0C9K9</accession>
<dbReference type="Proteomes" id="UP000054538">
    <property type="component" value="Unassembled WGS sequence"/>
</dbReference>
<evidence type="ECO:0000256" key="2">
    <source>
        <dbReference type="SAM" id="MobiDB-lite"/>
    </source>
</evidence>
<name>A0A0D0C9K9_9AGAM</name>
<dbReference type="GO" id="GO:0005634">
    <property type="term" value="C:nucleus"/>
    <property type="evidence" value="ECO:0007669"/>
    <property type="project" value="TreeGrafter"/>
</dbReference>
<dbReference type="EMBL" id="KN830974">
    <property type="protein sequence ID" value="KIK72308.1"/>
    <property type="molecule type" value="Genomic_DNA"/>
</dbReference>
<dbReference type="OrthoDB" id="2683356at2759"/>
<gene>
    <name evidence="4" type="ORF">PAXRUDRAFT_180918</name>
</gene>
<dbReference type="GO" id="GO:0003677">
    <property type="term" value="F:DNA binding"/>
    <property type="evidence" value="ECO:0007669"/>
    <property type="project" value="UniProtKB-KW"/>
</dbReference>
<evidence type="ECO:0000259" key="3">
    <source>
        <dbReference type="PROSITE" id="PS51253"/>
    </source>
</evidence>
<evidence type="ECO:0000256" key="1">
    <source>
        <dbReference type="ARBA" id="ARBA00023125"/>
    </source>
</evidence>
<dbReference type="AlphaFoldDB" id="A0A0D0C9K9"/>
<feature type="region of interest" description="Disordered" evidence="2">
    <location>
        <begin position="1"/>
        <end position="20"/>
    </location>
</feature>
<protein>
    <recommendedName>
        <fullName evidence="3">HTH CENPB-type domain-containing protein</fullName>
    </recommendedName>
</protein>
<evidence type="ECO:0000313" key="5">
    <source>
        <dbReference type="Proteomes" id="UP000054538"/>
    </source>
</evidence>
<feature type="domain" description="HTH CENPB-type" evidence="3">
    <location>
        <begin position="99"/>
        <end position="173"/>
    </location>
</feature>
<keyword evidence="1" id="KW-0238">DNA-binding</keyword>
<evidence type="ECO:0000313" key="4">
    <source>
        <dbReference type="EMBL" id="KIK72308.1"/>
    </source>
</evidence>
<dbReference type="InterPro" id="IPR006600">
    <property type="entry name" value="HTH_CenpB_DNA-bd_dom"/>
</dbReference>
<sequence>MLSPIAGPELPIRMSDNNPQKVASAQKPVFMKKENATLEQRIEILDWHHANGENQSKTAKHFDVIYPNLQLKQPRISTWCKNEERWREEYGTSTGSACSAKRICQTQHAEVTEMLDLWVSKAMADGILLTGMVLRQKWIKFTDLASVPKDERLNLSEGWLTRYKTRTGLKEMRRHGEAALVAAETVDKEQQRVQELIKKHQYQPCDIFNADESSLFYA</sequence>
<dbReference type="HOGENOM" id="CLU_018294_7_4_1"/>
<dbReference type="InterPro" id="IPR050863">
    <property type="entry name" value="CenT-Element_Derived"/>
</dbReference>
<dbReference type="Gene3D" id="1.10.10.60">
    <property type="entry name" value="Homeodomain-like"/>
    <property type="match status" value="2"/>
</dbReference>
<dbReference type="SUPFAM" id="SSF46689">
    <property type="entry name" value="Homeodomain-like"/>
    <property type="match status" value="1"/>
</dbReference>
<reference evidence="5" key="2">
    <citation type="submission" date="2015-01" db="EMBL/GenBank/DDBJ databases">
        <title>Evolutionary Origins and Diversification of the Mycorrhizal Mutualists.</title>
        <authorList>
            <consortium name="DOE Joint Genome Institute"/>
            <consortium name="Mycorrhizal Genomics Consortium"/>
            <person name="Kohler A."/>
            <person name="Kuo A."/>
            <person name="Nagy L.G."/>
            <person name="Floudas D."/>
            <person name="Copeland A."/>
            <person name="Barry K.W."/>
            <person name="Cichocki N."/>
            <person name="Veneault-Fourrey C."/>
            <person name="LaButti K."/>
            <person name="Lindquist E.A."/>
            <person name="Lipzen A."/>
            <person name="Lundell T."/>
            <person name="Morin E."/>
            <person name="Murat C."/>
            <person name="Riley R."/>
            <person name="Ohm R."/>
            <person name="Sun H."/>
            <person name="Tunlid A."/>
            <person name="Henrissat B."/>
            <person name="Grigoriev I.V."/>
            <person name="Hibbett D.S."/>
            <person name="Martin F."/>
        </authorList>
    </citation>
    <scope>NUCLEOTIDE SEQUENCE [LARGE SCALE GENOMIC DNA]</scope>
    <source>
        <strain evidence="5">Ve08.2h10</strain>
    </source>
</reference>
<dbReference type="InterPro" id="IPR009057">
    <property type="entry name" value="Homeodomain-like_sf"/>
</dbReference>
<keyword evidence="5" id="KW-1185">Reference proteome</keyword>
<dbReference type="PANTHER" id="PTHR19303:SF73">
    <property type="entry name" value="PROTEIN PDC2"/>
    <property type="match status" value="1"/>
</dbReference>
<proteinExistence type="predicted"/>
<reference evidence="4 5" key="1">
    <citation type="submission" date="2014-04" db="EMBL/GenBank/DDBJ databases">
        <authorList>
            <consortium name="DOE Joint Genome Institute"/>
            <person name="Kuo A."/>
            <person name="Kohler A."/>
            <person name="Jargeat P."/>
            <person name="Nagy L.G."/>
            <person name="Floudas D."/>
            <person name="Copeland A."/>
            <person name="Barry K.W."/>
            <person name="Cichocki N."/>
            <person name="Veneault-Fourrey C."/>
            <person name="LaButti K."/>
            <person name="Lindquist E.A."/>
            <person name="Lipzen A."/>
            <person name="Lundell T."/>
            <person name="Morin E."/>
            <person name="Murat C."/>
            <person name="Sun H."/>
            <person name="Tunlid A."/>
            <person name="Henrissat B."/>
            <person name="Grigoriev I.V."/>
            <person name="Hibbett D.S."/>
            <person name="Martin F."/>
            <person name="Nordberg H.P."/>
            <person name="Cantor M.N."/>
            <person name="Hua S.X."/>
        </authorList>
    </citation>
    <scope>NUCLEOTIDE SEQUENCE [LARGE SCALE GENOMIC DNA]</scope>
    <source>
        <strain evidence="4 5">Ve08.2h10</strain>
    </source>
</reference>
<dbReference type="InParanoid" id="A0A0D0C9K9"/>
<dbReference type="Pfam" id="PF03221">
    <property type="entry name" value="HTH_Tnp_Tc5"/>
    <property type="match status" value="1"/>
</dbReference>